<dbReference type="AlphaFoldDB" id="A0A1U7T3D0"/>
<name>A0A1U7T3D0_CARSF</name>
<evidence type="ECO:0000313" key="3">
    <source>
        <dbReference type="RefSeq" id="XP_008050868.2"/>
    </source>
</evidence>
<organism evidence="2 3">
    <name type="scientific">Carlito syrichta</name>
    <name type="common">Philippine tarsier</name>
    <name type="synonym">Tarsius syrichta</name>
    <dbReference type="NCBI Taxonomy" id="1868482"/>
    <lineage>
        <taxon>Eukaryota</taxon>
        <taxon>Metazoa</taxon>
        <taxon>Chordata</taxon>
        <taxon>Craniata</taxon>
        <taxon>Vertebrata</taxon>
        <taxon>Euteleostomi</taxon>
        <taxon>Mammalia</taxon>
        <taxon>Eutheria</taxon>
        <taxon>Euarchontoglires</taxon>
        <taxon>Primates</taxon>
        <taxon>Haplorrhini</taxon>
        <taxon>Tarsiiformes</taxon>
        <taxon>Tarsiidae</taxon>
        <taxon>Carlito</taxon>
    </lineage>
</organism>
<reference evidence="3" key="1">
    <citation type="submission" date="2025-08" db="UniProtKB">
        <authorList>
            <consortium name="RefSeq"/>
        </authorList>
    </citation>
    <scope>IDENTIFICATION</scope>
</reference>
<feature type="compositionally biased region" description="Acidic residues" evidence="1">
    <location>
        <begin position="117"/>
        <end position="128"/>
    </location>
</feature>
<dbReference type="Proteomes" id="UP000189704">
    <property type="component" value="Unplaced"/>
</dbReference>
<dbReference type="GeneID" id="103254654"/>
<protein>
    <submittedName>
        <fullName evidence="3">Serine/threonine-protein kinase Nek1-like</fullName>
    </submittedName>
</protein>
<evidence type="ECO:0000256" key="1">
    <source>
        <dbReference type="SAM" id="MobiDB-lite"/>
    </source>
</evidence>
<feature type="compositionally biased region" description="Polar residues" evidence="1">
    <location>
        <begin position="100"/>
        <end position="114"/>
    </location>
</feature>
<dbReference type="OrthoDB" id="248923at2759"/>
<gene>
    <name evidence="3" type="primary">LOC103254654</name>
</gene>
<feature type="region of interest" description="Disordered" evidence="1">
    <location>
        <begin position="83"/>
        <end position="146"/>
    </location>
</feature>
<accession>A0A1U7T3D0</accession>
<evidence type="ECO:0000313" key="2">
    <source>
        <dbReference type="Proteomes" id="UP000189704"/>
    </source>
</evidence>
<feature type="non-terminal residue" evidence="3">
    <location>
        <position position="1"/>
    </location>
</feature>
<proteinExistence type="predicted"/>
<feature type="compositionally biased region" description="Basic and acidic residues" evidence="1">
    <location>
        <begin position="130"/>
        <end position="146"/>
    </location>
</feature>
<keyword evidence="2" id="KW-1185">Reference proteome</keyword>
<sequence length="189" mass="20710">YFFVFFPVEDTVGEAIKLDPGSSPRRAWGKSPTESVLRILGEAQLQLQTELLENTATGSEISPERERYKSLVTGEQKVQCISLEIDPSATVDSPAETKSPESSAVSSPQMSLRSEGNLEEPADLETEALQEPREASKDDSQPHPVHDMWVTVEPNARDTKYVMSQPDTLNPGAVCKNSAVIAQYCNVIS</sequence>
<dbReference type="KEGG" id="csyr:103254654"/>
<dbReference type="RefSeq" id="XP_008050868.2">
    <property type="nucleotide sequence ID" value="XM_008052677.2"/>
</dbReference>